<organism evidence="1 2">
    <name type="scientific">Candidatus Yanofskybacteria bacterium RIFCSPLOWO2_01_FULL_42_49</name>
    <dbReference type="NCBI Taxonomy" id="1802694"/>
    <lineage>
        <taxon>Bacteria</taxon>
        <taxon>Candidatus Yanofskyibacteriota</taxon>
    </lineage>
</organism>
<proteinExistence type="predicted"/>
<reference evidence="1 2" key="1">
    <citation type="journal article" date="2016" name="Nat. Commun.">
        <title>Thousands of microbial genomes shed light on interconnected biogeochemical processes in an aquifer system.</title>
        <authorList>
            <person name="Anantharaman K."/>
            <person name="Brown C.T."/>
            <person name="Hug L.A."/>
            <person name="Sharon I."/>
            <person name="Castelle C.J."/>
            <person name="Probst A.J."/>
            <person name="Thomas B.C."/>
            <person name="Singh A."/>
            <person name="Wilkins M.J."/>
            <person name="Karaoz U."/>
            <person name="Brodie E.L."/>
            <person name="Williams K.H."/>
            <person name="Hubbard S.S."/>
            <person name="Banfield J.F."/>
        </authorList>
    </citation>
    <scope>NUCLEOTIDE SEQUENCE [LARGE SCALE GENOMIC DNA]</scope>
</reference>
<dbReference type="EMBL" id="MGKI01000010">
    <property type="protein sequence ID" value="OGN22662.1"/>
    <property type="molecule type" value="Genomic_DNA"/>
</dbReference>
<evidence type="ECO:0000313" key="2">
    <source>
        <dbReference type="Proteomes" id="UP000178227"/>
    </source>
</evidence>
<name>A0A1F8GB94_9BACT</name>
<accession>A0A1F8GB94</accession>
<comment type="caution">
    <text evidence="1">The sequence shown here is derived from an EMBL/GenBank/DDBJ whole genome shotgun (WGS) entry which is preliminary data.</text>
</comment>
<protein>
    <submittedName>
        <fullName evidence="1">Uncharacterized protein</fullName>
    </submittedName>
</protein>
<dbReference type="AlphaFoldDB" id="A0A1F8GB94"/>
<gene>
    <name evidence="1" type="ORF">A2918_00990</name>
</gene>
<dbReference type="Proteomes" id="UP000178227">
    <property type="component" value="Unassembled WGS sequence"/>
</dbReference>
<sequence length="265" mass="30657">MQNSALHGKLCQVIINNWRAGVTKITLFLLSLILLAPRVAETQTQDIQALRIVTQAFEKAKKDETVRREALVTNKTHLIENLNADGKFESVEKEAVFRTYTRNNKLVEELVSINPPNVDTPRNPVAFDKLLDAFLSRFYFLLSHEREEIDGQRCYKIHFWPKENLPPESDQSDQVINRIAGIIYINEKTSMVLRINASLAQEISKSGFWTSYHADKLDLEISFQEWHKLGLLKKITATARYSYRIAIVTVQRYQTHTLYLGYETK</sequence>
<evidence type="ECO:0000313" key="1">
    <source>
        <dbReference type="EMBL" id="OGN22662.1"/>
    </source>
</evidence>